<dbReference type="GO" id="GO:0004519">
    <property type="term" value="F:endonuclease activity"/>
    <property type="evidence" value="ECO:0007669"/>
    <property type="project" value="UniProtKB-KW"/>
</dbReference>
<dbReference type="PROSITE" id="PS51253">
    <property type="entry name" value="HTH_CENPB"/>
    <property type="match status" value="1"/>
</dbReference>
<evidence type="ECO:0000313" key="4">
    <source>
        <dbReference type="EMBL" id="RWR98459.1"/>
    </source>
</evidence>
<evidence type="ECO:0000259" key="3">
    <source>
        <dbReference type="PROSITE" id="PS51253"/>
    </source>
</evidence>
<reference evidence="4 5" key="1">
    <citation type="journal article" date="2018" name="Gigascience">
        <title>Genomes of trombidid mites reveal novel predicted allergens and laterally-transferred genes associated with secondary metabolism.</title>
        <authorList>
            <person name="Dong X."/>
            <person name="Chaisiri K."/>
            <person name="Xia D."/>
            <person name="Armstrong S.D."/>
            <person name="Fang Y."/>
            <person name="Donnelly M.J."/>
            <person name="Kadowaki T."/>
            <person name="McGarry J.W."/>
            <person name="Darby A.C."/>
            <person name="Makepeace B.L."/>
        </authorList>
    </citation>
    <scope>NUCLEOTIDE SEQUENCE [LARGE SCALE GENOMIC DNA]</scope>
    <source>
        <strain evidence="4">UoL-WK</strain>
    </source>
</reference>
<organism evidence="4 5">
    <name type="scientific">Dinothrombium tinctorium</name>
    <dbReference type="NCBI Taxonomy" id="1965070"/>
    <lineage>
        <taxon>Eukaryota</taxon>
        <taxon>Metazoa</taxon>
        <taxon>Ecdysozoa</taxon>
        <taxon>Arthropoda</taxon>
        <taxon>Chelicerata</taxon>
        <taxon>Arachnida</taxon>
        <taxon>Acari</taxon>
        <taxon>Acariformes</taxon>
        <taxon>Trombidiformes</taxon>
        <taxon>Prostigmata</taxon>
        <taxon>Anystina</taxon>
        <taxon>Parasitengona</taxon>
        <taxon>Trombidioidea</taxon>
        <taxon>Trombidiidae</taxon>
        <taxon>Dinothrombium</taxon>
    </lineage>
</organism>
<keyword evidence="2" id="KW-0238">DNA-binding</keyword>
<dbReference type="GO" id="GO:0004803">
    <property type="term" value="F:transposase activity"/>
    <property type="evidence" value="ECO:0007669"/>
    <property type="project" value="InterPro"/>
</dbReference>
<dbReference type="EMBL" id="NCKU01021828">
    <property type="protein sequence ID" value="RWR98459.1"/>
    <property type="molecule type" value="Genomic_DNA"/>
</dbReference>
<dbReference type="InterPro" id="IPR002514">
    <property type="entry name" value="Transposase_8"/>
</dbReference>
<dbReference type="STRING" id="1965070.A0A3S4Q3T5"/>
<dbReference type="Pfam" id="PF01527">
    <property type="entry name" value="HTH_Tnp_1"/>
    <property type="match status" value="1"/>
</dbReference>
<dbReference type="GO" id="GO:0006313">
    <property type="term" value="P:DNA transposition"/>
    <property type="evidence" value="ECO:0007669"/>
    <property type="project" value="InterPro"/>
</dbReference>
<dbReference type="InterPro" id="IPR006600">
    <property type="entry name" value="HTH_CenpB_DNA-bd_dom"/>
</dbReference>
<proteinExistence type="predicted"/>
<sequence length="190" mass="21798">MSKTTRRSFTVQFKLEAIKLLKENGGNINKTASELRISNATLRDWQSELFQWFKVERIDKKHIVNYRRLLAEAKSIANKKGFSNFIGSNKWVSGFLRRHKLSSRKITHIGQQDNRSPLEKKNIVENHLETVQLLCSDYASHEIFNMDETPVYIDMTSSTTISFTGEKNIEATHTGNTKTRFTVVLSVSAS</sequence>
<gene>
    <name evidence="4" type="ORF">B4U79_18912</name>
</gene>
<evidence type="ECO:0000256" key="1">
    <source>
        <dbReference type="ARBA" id="ARBA00004123"/>
    </source>
</evidence>
<dbReference type="AlphaFoldDB" id="A0A3S4Q3T5"/>
<keyword evidence="4" id="KW-0378">Hydrolase</keyword>
<evidence type="ECO:0000256" key="2">
    <source>
        <dbReference type="ARBA" id="ARBA00023125"/>
    </source>
</evidence>
<dbReference type="Proteomes" id="UP000285301">
    <property type="component" value="Unassembled WGS sequence"/>
</dbReference>
<dbReference type="GO" id="GO:0003677">
    <property type="term" value="F:DNA binding"/>
    <property type="evidence" value="ECO:0007669"/>
    <property type="project" value="UniProtKB-KW"/>
</dbReference>
<feature type="non-terminal residue" evidence="4">
    <location>
        <position position="190"/>
    </location>
</feature>
<dbReference type="GO" id="GO:0005634">
    <property type="term" value="C:nucleus"/>
    <property type="evidence" value="ECO:0007669"/>
    <property type="project" value="UniProtKB-SubCell"/>
</dbReference>
<accession>A0A3S4Q3T5</accession>
<dbReference type="SUPFAM" id="SSF46689">
    <property type="entry name" value="Homeodomain-like"/>
    <property type="match status" value="2"/>
</dbReference>
<dbReference type="Gene3D" id="1.10.10.60">
    <property type="entry name" value="Homeodomain-like"/>
    <property type="match status" value="1"/>
</dbReference>
<evidence type="ECO:0000313" key="5">
    <source>
        <dbReference type="Proteomes" id="UP000285301"/>
    </source>
</evidence>
<protein>
    <submittedName>
        <fullName evidence="4">Tc5 transposable domain DDE superfamily endonuclease-like protein</fullName>
    </submittedName>
</protein>
<dbReference type="OrthoDB" id="10066858at2759"/>
<keyword evidence="4" id="KW-0255">Endonuclease</keyword>
<dbReference type="InterPro" id="IPR009057">
    <property type="entry name" value="Homeodomain-like_sf"/>
</dbReference>
<comment type="subcellular location">
    <subcellularLocation>
        <location evidence="1">Nucleus</location>
    </subcellularLocation>
</comment>
<comment type="caution">
    <text evidence="4">The sequence shown here is derived from an EMBL/GenBank/DDBJ whole genome shotgun (WGS) entry which is preliminary data.</text>
</comment>
<name>A0A3S4Q3T5_9ACAR</name>
<keyword evidence="5" id="KW-1185">Reference proteome</keyword>
<feature type="domain" description="HTH CENPB-type" evidence="3">
    <location>
        <begin position="33"/>
        <end position="105"/>
    </location>
</feature>
<keyword evidence="4" id="KW-0540">Nuclease</keyword>